<proteinExistence type="predicted"/>
<dbReference type="EMBL" id="BKCJ010258861">
    <property type="protein sequence ID" value="GEZ26583.1"/>
    <property type="molecule type" value="Genomic_DNA"/>
</dbReference>
<protein>
    <recommendedName>
        <fullName evidence="4">Synaptobrevin, longin-like domain protein</fullName>
    </recommendedName>
</protein>
<accession>A0A699IAJ9</accession>
<feature type="compositionally biased region" description="Pro residues" evidence="2">
    <location>
        <begin position="166"/>
        <end position="182"/>
    </location>
</feature>
<evidence type="ECO:0000313" key="3">
    <source>
        <dbReference type="EMBL" id="GEZ26583.1"/>
    </source>
</evidence>
<feature type="coiled-coil region" evidence="1">
    <location>
        <begin position="199"/>
        <end position="247"/>
    </location>
</feature>
<organism evidence="3">
    <name type="scientific">Tanacetum cinerariifolium</name>
    <name type="common">Dalmatian daisy</name>
    <name type="synonym">Chrysanthemum cinerariifolium</name>
    <dbReference type="NCBI Taxonomy" id="118510"/>
    <lineage>
        <taxon>Eukaryota</taxon>
        <taxon>Viridiplantae</taxon>
        <taxon>Streptophyta</taxon>
        <taxon>Embryophyta</taxon>
        <taxon>Tracheophyta</taxon>
        <taxon>Spermatophyta</taxon>
        <taxon>Magnoliopsida</taxon>
        <taxon>eudicotyledons</taxon>
        <taxon>Gunneridae</taxon>
        <taxon>Pentapetalae</taxon>
        <taxon>asterids</taxon>
        <taxon>campanulids</taxon>
        <taxon>Asterales</taxon>
        <taxon>Asteraceae</taxon>
        <taxon>Asteroideae</taxon>
        <taxon>Anthemideae</taxon>
        <taxon>Anthemidinae</taxon>
        <taxon>Tanacetum</taxon>
    </lineage>
</organism>
<dbReference type="AlphaFoldDB" id="A0A699IAJ9"/>
<evidence type="ECO:0000256" key="2">
    <source>
        <dbReference type="SAM" id="MobiDB-lite"/>
    </source>
</evidence>
<evidence type="ECO:0000256" key="1">
    <source>
        <dbReference type="SAM" id="Coils"/>
    </source>
</evidence>
<sequence>MSLTFADTHNMITFLIKSDASEGFEKIIDFLDASMIQYALAVDPAIYVSCIKQFWSFVSIKKTNDVMRLQALIDRMKIADLSSHNTKYSSPALTHKVFANMIRVCKGFSRVDTPLFERMLVPQQVQVDIDAAADDEDAAEPTSPTPATTLPPPQEIIPSTSQVAPTPTPSPHQSPIAPPSSPPQQQQPLQTTAIFMDLLNTLLQTCTTLTSKVENLKQDKISQALEITRLKQRVRSLEKKRKLKDLRLTRLRKVGTAQRVESLANTIMDDQEDASKQGGIAEIYADGDVTLEEVASKVAKDAKVQGRLEESQAQVYHLDLEHAQKVLSMQDDEAEPAEFKEVIEVVTTAKLMTEVITAVATTITAALSAARRRNGVVIRDPEETATPSVIVHSEPKPKDKRKGILVEEPKPLNKQAQIEQDEAYARELEAELNANINWNEVIKQVKRKEKQDNAVLRYQALKKKPQTEAQAKKIMMVYLKNMAGFKVEFFKEKIEEELEEEASKVIKRKIETSKEKAAKEQKLDEEVKELKAHLQIVPTDEDDVYTKATPLALKVYVVDYQTHTENNKPYYKIIRADGTHQLFLSFISLLRNFDREDLEMMWKIVQEKFASSEPKNFSDDFLLNTLKTMFEKPNVEAHIWKNQRGNYGLAKVNSWKLLESCGVHIITFITTQMILLVERRYHLTRFTLDQMLNNVRLKVKEESEVSLELLIFVNIKFRGGLLGLNNVLISCMLMLYSFGVDAVEDFKEYMLKDYYCWLKTYCCWYKLKLLDDAAHSRLRLFGESTADEKMMKLL</sequence>
<gene>
    <name evidence="3" type="ORF">Tci_498556</name>
</gene>
<keyword evidence="1" id="KW-0175">Coiled coil</keyword>
<feature type="region of interest" description="Disordered" evidence="2">
    <location>
        <begin position="134"/>
        <end position="187"/>
    </location>
</feature>
<evidence type="ECO:0008006" key="4">
    <source>
        <dbReference type="Google" id="ProtNLM"/>
    </source>
</evidence>
<name>A0A699IAJ9_TANCI</name>
<reference evidence="3" key="1">
    <citation type="journal article" date="2019" name="Sci. Rep.">
        <title>Draft genome of Tanacetum cinerariifolium, the natural source of mosquito coil.</title>
        <authorList>
            <person name="Yamashiro T."/>
            <person name="Shiraishi A."/>
            <person name="Satake H."/>
            <person name="Nakayama K."/>
        </authorList>
    </citation>
    <scope>NUCLEOTIDE SEQUENCE</scope>
</reference>
<comment type="caution">
    <text evidence="3">The sequence shown here is derived from an EMBL/GenBank/DDBJ whole genome shotgun (WGS) entry which is preliminary data.</text>
</comment>